<sequence>MNDDKPWNYLMDMDGVLVHEEHLIPGADVFVSELRENGIGFMVLTNNSIYTPRDLRARLRRSGLDIPEESIWTSALATARFLREQRPGGSAYVVGESGLTTALHSIGYVLTDRDPDYVVLGETRTYSFEAITRAIRLVESGARFIATNPDEKGPSREGSLPATGAVAALIERATGRAPYYVGKPNPLMMRSALRALGAHSESTVMIGDRMDTDVRSGLEAGLQSLLVLSGISGRETAELFPYRPTKVLNSVADLVGHTRDPFGEDTTADQAQGS</sequence>
<evidence type="ECO:0000256" key="3">
    <source>
        <dbReference type="ARBA" id="ARBA00022801"/>
    </source>
</evidence>
<dbReference type="Pfam" id="PF13242">
    <property type="entry name" value="Hydrolase_like"/>
    <property type="match status" value="1"/>
</dbReference>
<dbReference type="GO" id="GO:0046872">
    <property type="term" value="F:metal ion binding"/>
    <property type="evidence" value="ECO:0007669"/>
    <property type="project" value="UniProtKB-KW"/>
</dbReference>
<keyword evidence="4" id="KW-0460">Magnesium</keyword>
<name>A0A841E5B7_9ACTN</name>
<evidence type="ECO:0000256" key="2">
    <source>
        <dbReference type="ARBA" id="ARBA00022723"/>
    </source>
</evidence>
<dbReference type="AlphaFoldDB" id="A0A841E5B7"/>
<dbReference type="InterPro" id="IPR006357">
    <property type="entry name" value="HAD-SF_hydro_IIA"/>
</dbReference>
<dbReference type="Pfam" id="PF13344">
    <property type="entry name" value="Hydrolase_6"/>
    <property type="match status" value="1"/>
</dbReference>
<dbReference type="GO" id="GO:0005737">
    <property type="term" value="C:cytoplasm"/>
    <property type="evidence" value="ECO:0007669"/>
    <property type="project" value="TreeGrafter"/>
</dbReference>
<evidence type="ECO:0000256" key="4">
    <source>
        <dbReference type="ARBA" id="ARBA00022842"/>
    </source>
</evidence>
<proteinExistence type="predicted"/>
<reference evidence="6 7" key="1">
    <citation type="submission" date="2020-08" db="EMBL/GenBank/DDBJ databases">
        <title>Sequencing the genomes of 1000 actinobacteria strains.</title>
        <authorList>
            <person name="Klenk H.-P."/>
        </authorList>
    </citation>
    <scope>NUCLEOTIDE SEQUENCE [LARGE SCALE GENOMIC DNA]</scope>
    <source>
        <strain evidence="6 7">DSM 44593</strain>
    </source>
</reference>
<accession>A0A841E5B7</accession>
<comment type="cofactor">
    <cofactor evidence="1">
        <name>Mg(2+)</name>
        <dbReference type="ChEBI" id="CHEBI:18420"/>
    </cofactor>
</comment>
<dbReference type="Proteomes" id="UP000578077">
    <property type="component" value="Unassembled WGS sequence"/>
</dbReference>
<keyword evidence="7" id="KW-1185">Reference proteome</keyword>
<dbReference type="CDD" id="cd07530">
    <property type="entry name" value="HAD_Pase_UmpH-like"/>
    <property type="match status" value="1"/>
</dbReference>
<keyword evidence="5" id="KW-0119">Carbohydrate metabolism</keyword>
<evidence type="ECO:0000256" key="1">
    <source>
        <dbReference type="ARBA" id="ARBA00001946"/>
    </source>
</evidence>
<dbReference type="NCBIfam" id="TIGR01460">
    <property type="entry name" value="HAD-SF-IIA"/>
    <property type="match status" value="1"/>
</dbReference>
<protein>
    <submittedName>
        <fullName evidence="6">NagD protein</fullName>
    </submittedName>
</protein>
<dbReference type="SFLD" id="SFLDG01139">
    <property type="entry name" value="C2.A:_Pyridoxal_Phosphate_Phos"/>
    <property type="match status" value="1"/>
</dbReference>
<evidence type="ECO:0000313" key="7">
    <source>
        <dbReference type="Proteomes" id="UP000578077"/>
    </source>
</evidence>
<dbReference type="SFLD" id="SFLDS00003">
    <property type="entry name" value="Haloacid_Dehalogenase"/>
    <property type="match status" value="1"/>
</dbReference>
<dbReference type="InterPro" id="IPR023214">
    <property type="entry name" value="HAD_sf"/>
</dbReference>
<keyword evidence="2" id="KW-0479">Metal-binding</keyword>
<gene>
    <name evidence="6" type="ORF">HNR25_000139</name>
</gene>
<dbReference type="Gene3D" id="3.40.50.1000">
    <property type="entry name" value="HAD superfamily/HAD-like"/>
    <property type="match status" value="2"/>
</dbReference>
<dbReference type="EMBL" id="JACHLY010000001">
    <property type="protein sequence ID" value="MBB5996388.1"/>
    <property type="molecule type" value="Genomic_DNA"/>
</dbReference>
<evidence type="ECO:0000313" key="6">
    <source>
        <dbReference type="EMBL" id="MBB5996388.1"/>
    </source>
</evidence>
<dbReference type="InterPro" id="IPR036412">
    <property type="entry name" value="HAD-like_sf"/>
</dbReference>
<dbReference type="PANTHER" id="PTHR19288:SF46">
    <property type="entry name" value="HALOACID DEHALOGENASE-LIKE HYDROLASE DOMAIN-CONTAINING PROTEIN 2"/>
    <property type="match status" value="1"/>
</dbReference>
<dbReference type="GO" id="GO:0016791">
    <property type="term" value="F:phosphatase activity"/>
    <property type="evidence" value="ECO:0007669"/>
    <property type="project" value="TreeGrafter"/>
</dbReference>
<dbReference type="PANTHER" id="PTHR19288">
    <property type="entry name" value="4-NITROPHENYLPHOSPHATASE-RELATED"/>
    <property type="match status" value="1"/>
</dbReference>
<comment type="caution">
    <text evidence="6">The sequence shown here is derived from an EMBL/GenBank/DDBJ whole genome shotgun (WGS) entry which is preliminary data.</text>
</comment>
<keyword evidence="3" id="KW-0378">Hydrolase</keyword>
<organism evidence="6 7">
    <name type="scientific">Streptomonospora salina</name>
    <dbReference type="NCBI Taxonomy" id="104205"/>
    <lineage>
        <taxon>Bacteria</taxon>
        <taxon>Bacillati</taxon>
        <taxon>Actinomycetota</taxon>
        <taxon>Actinomycetes</taxon>
        <taxon>Streptosporangiales</taxon>
        <taxon>Nocardiopsidaceae</taxon>
        <taxon>Streptomonospora</taxon>
    </lineage>
</organism>
<evidence type="ECO:0000256" key="5">
    <source>
        <dbReference type="ARBA" id="ARBA00023277"/>
    </source>
</evidence>
<dbReference type="SUPFAM" id="SSF56784">
    <property type="entry name" value="HAD-like"/>
    <property type="match status" value="1"/>
</dbReference>
<dbReference type="FunFam" id="3.40.50.1000:FF:000016">
    <property type="entry name" value="HAD family hydrolase"/>
    <property type="match status" value="1"/>
</dbReference>